<sequence length="99" mass="11200">MSALAALVRLHTLLAPHVDDSLKRMVGALSDCIVVMRTLSERDYIFMDPLVSMVWTVYVNTLRSGLVPEAQAKEWLSEIRRHVPTLKAIIPFIDIPIDE</sequence>
<dbReference type="EMBL" id="KN880622">
    <property type="protein sequence ID" value="KIY64719.1"/>
    <property type="molecule type" value="Genomic_DNA"/>
</dbReference>
<proteinExistence type="predicted"/>
<evidence type="ECO:0000313" key="2">
    <source>
        <dbReference type="Proteomes" id="UP000054007"/>
    </source>
</evidence>
<evidence type="ECO:0008006" key="3">
    <source>
        <dbReference type="Google" id="ProtNLM"/>
    </source>
</evidence>
<organism evidence="1 2">
    <name type="scientific">Cylindrobasidium torrendii FP15055 ss-10</name>
    <dbReference type="NCBI Taxonomy" id="1314674"/>
    <lineage>
        <taxon>Eukaryota</taxon>
        <taxon>Fungi</taxon>
        <taxon>Dikarya</taxon>
        <taxon>Basidiomycota</taxon>
        <taxon>Agaricomycotina</taxon>
        <taxon>Agaricomycetes</taxon>
        <taxon>Agaricomycetidae</taxon>
        <taxon>Agaricales</taxon>
        <taxon>Marasmiineae</taxon>
        <taxon>Physalacriaceae</taxon>
        <taxon>Cylindrobasidium</taxon>
    </lineage>
</organism>
<dbReference type="AlphaFoldDB" id="A0A0D7B3I8"/>
<dbReference type="OrthoDB" id="2017365at2759"/>
<protein>
    <recommendedName>
        <fullName evidence="3">GST C-terminal domain-containing protein</fullName>
    </recommendedName>
</protein>
<name>A0A0D7B3I8_9AGAR</name>
<keyword evidence="2" id="KW-1185">Reference proteome</keyword>
<accession>A0A0D7B3I8</accession>
<reference evidence="1 2" key="1">
    <citation type="journal article" date="2015" name="Fungal Genet. Biol.">
        <title>Evolution of novel wood decay mechanisms in Agaricales revealed by the genome sequences of Fistulina hepatica and Cylindrobasidium torrendii.</title>
        <authorList>
            <person name="Floudas D."/>
            <person name="Held B.W."/>
            <person name="Riley R."/>
            <person name="Nagy L.G."/>
            <person name="Koehler G."/>
            <person name="Ransdell A.S."/>
            <person name="Younus H."/>
            <person name="Chow J."/>
            <person name="Chiniquy J."/>
            <person name="Lipzen A."/>
            <person name="Tritt A."/>
            <person name="Sun H."/>
            <person name="Haridas S."/>
            <person name="LaButti K."/>
            <person name="Ohm R.A."/>
            <person name="Kues U."/>
            <person name="Blanchette R.A."/>
            <person name="Grigoriev I.V."/>
            <person name="Minto R.E."/>
            <person name="Hibbett D.S."/>
        </authorList>
    </citation>
    <scope>NUCLEOTIDE SEQUENCE [LARGE SCALE GENOMIC DNA]</scope>
    <source>
        <strain evidence="1 2">FP15055 ss-10</strain>
    </source>
</reference>
<gene>
    <name evidence="1" type="ORF">CYLTODRAFT_88047</name>
</gene>
<evidence type="ECO:0000313" key="1">
    <source>
        <dbReference type="EMBL" id="KIY64719.1"/>
    </source>
</evidence>
<dbReference type="Proteomes" id="UP000054007">
    <property type="component" value="Unassembled WGS sequence"/>
</dbReference>